<evidence type="ECO:0000259" key="2">
    <source>
        <dbReference type="SMART" id="SM00245"/>
    </source>
</evidence>
<dbReference type="EMBL" id="JABTTE010000021">
    <property type="protein sequence ID" value="NSL52774.1"/>
    <property type="molecule type" value="Genomic_DNA"/>
</dbReference>
<evidence type="ECO:0000313" key="4">
    <source>
        <dbReference type="Proteomes" id="UP000625804"/>
    </source>
</evidence>
<dbReference type="Pfam" id="PF03572">
    <property type="entry name" value="Peptidase_S41"/>
    <property type="match status" value="1"/>
</dbReference>
<keyword evidence="1" id="KW-1133">Transmembrane helix</keyword>
<name>A0A8J8GF76_9BACI</name>
<dbReference type="SUPFAM" id="SSF52096">
    <property type="entry name" value="ClpP/crotonase"/>
    <property type="match status" value="1"/>
</dbReference>
<dbReference type="GO" id="GO:0008236">
    <property type="term" value="F:serine-type peptidase activity"/>
    <property type="evidence" value="ECO:0007669"/>
    <property type="project" value="InterPro"/>
</dbReference>
<sequence>MKKKWTKHIGIFLFVFAICAIALYGVWRIWLDPYRGTVSTFEKSEELDTVLTGMQAAEDLKFIVNRLRERHPACISDLPAAVQKAYEREYAKLSESTEVTVLSLWQSASRVLACLEDSHTMVRAYYEDTKFLPLLFSWEGQRLVCSGGGYDGYTVNKIGGVSAAQLYERFQEQFSYELDIWSRYVFASRINRSDYLAFVGINTGREIEISLERQNDGSSINKAFALQENAIAMPIGTEPFYDYSVDRASGVGIFILRQCIYDKTYKTALKDFFTSVRDEGVHSVIVDLRGNPGGNSLVANEFLRYLPVESYQVGRSTVRFGPVIWENQPGRQKNQQAEHVFSGDVYVLTSTDSFSAAMDFATLLSDNGLCTVVGEIPGNMPSSYGDVLHFQTPNALLAFTVSYKYFMRPDESKSNLPLLPDVQISANNALEEALRLIHND</sequence>
<accession>A0A8J8GF76</accession>
<keyword evidence="1" id="KW-0812">Transmembrane</keyword>
<organism evidence="3 4">
    <name type="scientific">Calidifontibacillus erzurumensis</name>
    <dbReference type="NCBI Taxonomy" id="2741433"/>
    <lineage>
        <taxon>Bacteria</taxon>
        <taxon>Bacillati</taxon>
        <taxon>Bacillota</taxon>
        <taxon>Bacilli</taxon>
        <taxon>Bacillales</taxon>
        <taxon>Bacillaceae</taxon>
        <taxon>Calidifontibacillus/Schinkia group</taxon>
        <taxon>Calidifontibacillus</taxon>
    </lineage>
</organism>
<reference evidence="3" key="1">
    <citation type="submission" date="2020-06" db="EMBL/GenBank/DDBJ databases">
        <title>A novel thermopfilic bacterium from Erzurum, Turkey.</title>
        <authorList>
            <person name="Adiguzel A."/>
            <person name="Ay H."/>
            <person name="Baltaci M.O."/>
        </authorList>
    </citation>
    <scope>NUCLEOTIDE SEQUENCE</scope>
    <source>
        <strain evidence="3">P2</strain>
    </source>
</reference>
<evidence type="ECO:0000313" key="3">
    <source>
        <dbReference type="EMBL" id="NSL52774.1"/>
    </source>
</evidence>
<dbReference type="GO" id="GO:0006508">
    <property type="term" value="P:proteolysis"/>
    <property type="evidence" value="ECO:0007669"/>
    <property type="project" value="InterPro"/>
</dbReference>
<dbReference type="RefSeq" id="WP_173731974.1">
    <property type="nucleotide sequence ID" value="NZ_JABTTE010000021.1"/>
</dbReference>
<feature type="transmembrane region" description="Helical" evidence="1">
    <location>
        <begin position="9"/>
        <end position="30"/>
    </location>
</feature>
<comment type="caution">
    <text evidence="3">The sequence shown here is derived from an EMBL/GenBank/DDBJ whole genome shotgun (WGS) entry which is preliminary data.</text>
</comment>
<dbReference type="Gene3D" id="3.90.226.10">
    <property type="entry name" value="2-enoyl-CoA Hydratase, Chain A, domain 1"/>
    <property type="match status" value="1"/>
</dbReference>
<keyword evidence="4" id="KW-1185">Reference proteome</keyword>
<dbReference type="Proteomes" id="UP000625804">
    <property type="component" value="Unassembled WGS sequence"/>
</dbReference>
<gene>
    <name evidence="3" type="ORF">HR057_13540</name>
</gene>
<dbReference type="InterPro" id="IPR005151">
    <property type="entry name" value="Tail-specific_protease"/>
</dbReference>
<evidence type="ECO:0000256" key="1">
    <source>
        <dbReference type="SAM" id="Phobius"/>
    </source>
</evidence>
<dbReference type="AlphaFoldDB" id="A0A8J8GF76"/>
<protein>
    <recommendedName>
        <fullName evidence="2">Tail specific protease domain-containing protein</fullName>
    </recommendedName>
</protein>
<proteinExistence type="predicted"/>
<dbReference type="InterPro" id="IPR029045">
    <property type="entry name" value="ClpP/crotonase-like_dom_sf"/>
</dbReference>
<dbReference type="SMART" id="SM00245">
    <property type="entry name" value="TSPc"/>
    <property type="match status" value="1"/>
</dbReference>
<keyword evidence="1" id="KW-0472">Membrane</keyword>
<feature type="domain" description="Tail specific protease" evidence="2">
    <location>
        <begin position="204"/>
        <end position="425"/>
    </location>
</feature>